<keyword evidence="3" id="KW-1185">Reference proteome</keyword>
<reference evidence="2" key="1">
    <citation type="submission" date="2022-01" db="EMBL/GenBank/DDBJ databases">
        <authorList>
            <person name="Jo J.-H."/>
            <person name="Im W.-T."/>
        </authorList>
    </citation>
    <scope>NUCLEOTIDE SEQUENCE</scope>
    <source>
        <strain evidence="2">G124</strain>
    </source>
</reference>
<organism evidence="2 3">
    <name type="scientific">Sphingomonas cremea</name>
    <dbReference type="NCBI Taxonomy" id="2904799"/>
    <lineage>
        <taxon>Bacteria</taxon>
        <taxon>Pseudomonadati</taxon>
        <taxon>Pseudomonadota</taxon>
        <taxon>Alphaproteobacteria</taxon>
        <taxon>Sphingomonadales</taxon>
        <taxon>Sphingomonadaceae</taxon>
        <taxon>Sphingomonas</taxon>
    </lineage>
</organism>
<gene>
    <name evidence="2" type="ORF">LVY65_11395</name>
</gene>
<dbReference type="EMBL" id="JAKFGM010000003">
    <property type="protein sequence ID" value="MCF2515664.1"/>
    <property type="molecule type" value="Genomic_DNA"/>
</dbReference>
<proteinExistence type="predicted"/>
<sequence length="244" mass="25497">MNRRTLPAAVVVIVLAGAAVIGVGMKGAQVPAPRAPAERPTLALLTSLPLVFGESFGLESGGSAALRRLEQRYNVLPIGVADAASLGGQKLLLMAHPRAQPAEALVELDQWVRRGGRVLLLADPRLDWPSERPLGDKLRPPPAFADTGLLQHWGLHLSGPDPEGPASIVNGDLTIAASSPGKLESRSCVIAGGGFVARCRVGKGAATVIADADWLNVEGEGSLEGSTEQNLDLLVIELARLESR</sequence>
<dbReference type="InterPro" id="IPR019196">
    <property type="entry name" value="ABC_transp_unknown"/>
</dbReference>
<dbReference type="RefSeq" id="WP_235068370.1">
    <property type="nucleotide sequence ID" value="NZ_JAKFGM010000003.1"/>
</dbReference>
<protein>
    <submittedName>
        <fullName evidence="2">GldG family protein</fullName>
    </submittedName>
</protein>
<accession>A0A9X1TWQ7</accession>
<comment type="caution">
    <text evidence="2">The sequence shown here is derived from an EMBL/GenBank/DDBJ whole genome shotgun (WGS) entry which is preliminary data.</text>
</comment>
<name>A0A9X1TWQ7_9SPHN</name>
<evidence type="ECO:0000259" key="1">
    <source>
        <dbReference type="Pfam" id="PF09822"/>
    </source>
</evidence>
<dbReference type="Proteomes" id="UP001139410">
    <property type="component" value="Unassembled WGS sequence"/>
</dbReference>
<dbReference type="Pfam" id="PF09822">
    <property type="entry name" value="ABC_transp_aux"/>
    <property type="match status" value="1"/>
</dbReference>
<feature type="domain" description="ABC-type uncharacterised transport system" evidence="1">
    <location>
        <begin position="39"/>
        <end position="156"/>
    </location>
</feature>
<dbReference type="AlphaFoldDB" id="A0A9X1TWQ7"/>
<evidence type="ECO:0000313" key="3">
    <source>
        <dbReference type="Proteomes" id="UP001139410"/>
    </source>
</evidence>
<evidence type="ECO:0000313" key="2">
    <source>
        <dbReference type="EMBL" id="MCF2515664.1"/>
    </source>
</evidence>